<sequence>MNIQFLSIFIVLFTLSYLWVKRRFRFWRDRGFLQGNPSFPFGTLKGVGRSTTSAENLDYYYKKFKGKAPAVGLYNFLSPTLLPIDPELIKNILVRDFQSFHDRGFYFDKEGDPLSASILTLNGQDWKDRRVKLSPIFTSGKMKMMFDILDGISDKFVRTIVQEISNIDELEMRSWTQRLTIDNIGNVAFGIEPNCIEVKNSEFEQKCRRITGLTFFESLQFIFATEFPNLGRKLGVKFIPKEVSSFFLEAFIDAIKYRENNEVNRNDFVKLLLELKDIYTTKELASEAFLVFIGGFETSSTLMTFTLYELALNPDIQERLREEITNGIEENDGKLTYDMLFGFKYLDMVINESLRKYPPIPNQFRRAAKDYQIPNTKLVIPKGTNIQINSFSLQRDPEYFPNPEKFDPERFNEENIKNVQPYTNLPFGDGPRNCLGMRFGLMQSKMGIAKIIKSFVVTTTKRTPIPVKFIPPNPFLAPVGGMWLNLTKVQ</sequence>
<dbReference type="GO" id="GO:0005506">
    <property type="term" value="F:iron ion binding"/>
    <property type="evidence" value="ECO:0007669"/>
    <property type="project" value="InterPro"/>
</dbReference>
<dbReference type="PRINTS" id="PR00463">
    <property type="entry name" value="EP450I"/>
</dbReference>
<evidence type="ECO:0000256" key="3">
    <source>
        <dbReference type="ARBA" id="ARBA00004174"/>
    </source>
</evidence>
<dbReference type="AlphaFoldDB" id="A0A9N9S1A0"/>
<keyword evidence="12 15" id="KW-0503">Monooxygenase</keyword>
<dbReference type="GO" id="GO:0020037">
    <property type="term" value="F:heme binding"/>
    <property type="evidence" value="ECO:0007669"/>
    <property type="project" value="InterPro"/>
</dbReference>
<dbReference type="InterPro" id="IPR050476">
    <property type="entry name" value="Insect_CytP450_Detox"/>
</dbReference>
<dbReference type="OrthoDB" id="7723819at2759"/>
<dbReference type="SUPFAM" id="SSF48264">
    <property type="entry name" value="Cytochrome P450"/>
    <property type="match status" value="1"/>
</dbReference>
<keyword evidence="13" id="KW-0472">Membrane</keyword>
<keyword evidence="11 14" id="KW-0408">Iron</keyword>
<dbReference type="PROSITE" id="PS00086">
    <property type="entry name" value="CYTOCHROME_P450"/>
    <property type="match status" value="1"/>
</dbReference>
<evidence type="ECO:0000256" key="6">
    <source>
        <dbReference type="ARBA" id="ARBA00022617"/>
    </source>
</evidence>
<comment type="subcellular location">
    <subcellularLocation>
        <location evidence="4">Endoplasmic reticulum membrane</location>
        <topology evidence="4">Peripheral membrane protein</topology>
    </subcellularLocation>
    <subcellularLocation>
        <location evidence="3">Microsome membrane</location>
        <topology evidence="3">Peripheral membrane protein</topology>
    </subcellularLocation>
</comment>
<accession>A0A9N9S1A0</accession>
<keyword evidence="9" id="KW-0492">Microsome</keyword>
<comment type="function">
    <text evidence="2">May be involved in the metabolism of insect hormones and in the breakdown of synthetic insecticides.</text>
</comment>
<dbReference type="GO" id="GO:0004497">
    <property type="term" value="F:monooxygenase activity"/>
    <property type="evidence" value="ECO:0007669"/>
    <property type="project" value="UniProtKB-KW"/>
</dbReference>
<evidence type="ECO:0000256" key="7">
    <source>
        <dbReference type="ARBA" id="ARBA00022723"/>
    </source>
</evidence>
<dbReference type="InterPro" id="IPR002401">
    <property type="entry name" value="Cyt_P450_E_grp-I"/>
</dbReference>
<protein>
    <recommendedName>
        <fullName evidence="18">Cytochrome P450</fullName>
    </recommendedName>
</protein>
<reference evidence="16" key="2">
    <citation type="submission" date="2022-10" db="EMBL/GenBank/DDBJ databases">
        <authorList>
            <consortium name="ENA_rothamsted_submissions"/>
            <consortium name="culmorum"/>
            <person name="King R."/>
        </authorList>
    </citation>
    <scope>NUCLEOTIDE SEQUENCE</scope>
</reference>
<feature type="binding site" description="axial binding residue" evidence="14">
    <location>
        <position position="434"/>
    </location>
    <ligand>
        <name>heme</name>
        <dbReference type="ChEBI" id="CHEBI:30413"/>
    </ligand>
    <ligandPart>
        <name>Fe</name>
        <dbReference type="ChEBI" id="CHEBI:18248"/>
    </ligandPart>
</feature>
<evidence type="ECO:0008006" key="18">
    <source>
        <dbReference type="Google" id="ProtNLM"/>
    </source>
</evidence>
<keyword evidence="10 15" id="KW-0560">Oxidoreductase</keyword>
<gene>
    <name evidence="16" type="ORF">CHIRRI_LOCUS9203</name>
</gene>
<dbReference type="Pfam" id="PF00067">
    <property type="entry name" value="p450"/>
    <property type="match status" value="1"/>
</dbReference>
<evidence type="ECO:0000256" key="2">
    <source>
        <dbReference type="ARBA" id="ARBA00003690"/>
    </source>
</evidence>
<evidence type="ECO:0000256" key="5">
    <source>
        <dbReference type="ARBA" id="ARBA00010617"/>
    </source>
</evidence>
<keyword evidence="6 14" id="KW-0349">Heme</keyword>
<dbReference type="PRINTS" id="PR00385">
    <property type="entry name" value="P450"/>
</dbReference>
<organism evidence="16 17">
    <name type="scientific">Chironomus riparius</name>
    <dbReference type="NCBI Taxonomy" id="315576"/>
    <lineage>
        <taxon>Eukaryota</taxon>
        <taxon>Metazoa</taxon>
        <taxon>Ecdysozoa</taxon>
        <taxon>Arthropoda</taxon>
        <taxon>Hexapoda</taxon>
        <taxon>Insecta</taxon>
        <taxon>Pterygota</taxon>
        <taxon>Neoptera</taxon>
        <taxon>Endopterygota</taxon>
        <taxon>Diptera</taxon>
        <taxon>Nematocera</taxon>
        <taxon>Chironomoidea</taxon>
        <taxon>Chironomidae</taxon>
        <taxon>Chironominae</taxon>
        <taxon>Chironomus</taxon>
    </lineage>
</organism>
<reference evidence="16" key="1">
    <citation type="submission" date="2022-01" db="EMBL/GenBank/DDBJ databases">
        <authorList>
            <person name="King R."/>
        </authorList>
    </citation>
    <scope>NUCLEOTIDE SEQUENCE</scope>
</reference>
<dbReference type="GO" id="GO:0016705">
    <property type="term" value="F:oxidoreductase activity, acting on paired donors, with incorporation or reduction of molecular oxygen"/>
    <property type="evidence" value="ECO:0007669"/>
    <property type="project" value="InterPro"/>
</dbReference>
<dbReference type="Gene3D" id="1.10.630.10">
    <property type="entry name" value="Cytochrome P450"/>
    <property type="match status" value="1"/>
</dbReference>
<evidence type="ECO:0000256" key="13">
    <source>
        <dbReference type="ARBA" id="ARBA00023136"/>
    </source>
</evidence>
<dbReference type="FunFam" id="1.10.630.10:FF:000042">
    <property type="entry name" value="Cytochrome P450"/>
    <property type="match status" value="1"/>
</dbReference>
<dbReference type="PANTHER" id="PTHR24292:SF54">
    <property type="entry name" value="CYP9F3-RELATED"/>
    <property type="match status" value="1"/>
</dbReference>
<keyword evidence="17" id="KW-1185">Reference proteome</keyword>
<dbReference type="InterPro" id="IPR036396">
    <property type="entry name" value="Cyt_P450_sf"/>
</dbReference>
<name>A0A9N9S1A0_9DIPT</name>
<dbReference type="InterPro" id="IPR017972">
    <property type="entry name" value="Cyt_P450_CS"/>
</dbReference>
<evidence type="ECO:0000256" key="15">
    <source>
        <dbReference type="RuleBase" id="RU000461"/>
    </source>
</evidence>
<dbReference type="GO" id="GO:0005789">
    <property type="term" value="C:endoplasmic reticulum membrane"/>
    <property type="evidence" value="ECO:0007669"/>
    <property type="project" value="UniProtKB-SubCell"/>
</dbReference>
<evidence type="ECO:0000256" key="1">
    <source>
        <dbReference type="ARBA" id="ARBA00001971"/>
    </source>
</evidence>
<dbReference type="EMBL" id="OU895879">
    <property type="protein sequence ID" value="CAG9806343.1"/>
    <property type="molecule type" value="Genomic_DNA"/>
</dbReference>
<comment type="cofactor">
    <cofactor evidence="1 14">
        <name>heme</name>
        <dbReference type="ChEBI" id="CHEBI:30413"/>
    </cofactor>
</comment>
<dbReference type="InterPro" id="IPR001128">
    <property type="entry name" value="Cyt_P450"/>
</dbReference>
<evidence type="ECO:0000256" key="4">
    <source>
        <dbReference type="ARBA" id="ARBA00004406"/>
    </source>
</evidence>
<evidence type="ECO:0000256" key="11">
    <source>
        <dbReference type="ARBA" id="ARBA00023004"/>
    </source>
</evidence>
<evidence type="ECO:0000256" key="14">
    <source>
        <dbReference type="PIRSR" id="PIRSR602401-1"/>
    </source>
</evidence>
<evidence type="ECO:0000256" key="10">
    <source>
        <dbReference type="ARBA" id="ARBA00023002"/>
    </source>
</evidence>
<comment type="similarity">
    <text evidence="5 15">Belongs to the cytochrome P450 family.</text>
</comment>
<evidence type="ECO:0000313" key="17">
    <source>
        <dbReference type="Proteomes" id="UP001153620"/>
    </source>
</evidence>
<keyword evidence="8" id="KW-0256">Endoplasmic reticulum</keyword>
<dbReference type="PANTHER" id="PTHR24292">
    <property type="entry name" value="CYTOCHROME P450"/>
    <property type="match status" value="1"/>
</dbReference>
<dbReference type="Proteomes" id="UP001153620">
    <property type="component" value="Chromosome 3"/>
</dbReference>
<dbReference type="CDD" id="cd11056">
    <property type="entry name" value="CYP6-like"/>
    <property type="match status" value="1"/>
</dbReference>
<keyword evidence="7 14" id="KW-0479">Metal-binding</keyword>
<evidence type="ECO:0000256" key="12">
    <source>
        <dbReference type="ARBA" id="ARBA00023033"/>
    </source>
</evidence>
<evidence type="ECO:0000256" key="9">
    <source>
        <dbReference type="ARBA" id="ARBA00022848"/>
    </source>
</evidence>
<evidence type="ECO:0000313" key="16">
    <source>
        <dbReference type="EMBL" id="CAG9806343.1"/>
    </source>
</evidence>
<evidence type="ECO:0000256" key="8">
    <source>
        <dbReference type="ARBA" id="ARBA00022824"/>
    </source>
</evidence>
<proteinExistence type="inferred from homology"/>